<feature type="transmembrane region" description="Helical" evidence="15">
    <location>
        <begin position="659"/>
        <end position="677"/>
    </location>
</feature>
<dbReference type="Gene3D" id="3.40.190.10">
    <property type="entry name" value="Periplasmic binding protein-like II"/>
    <property type="match status" value="1"/>
</dbReference>
<dbReference type="Gene3D" id="1.10.287.70">
    <property type="match status" value="1"/>
</dbReference>
<dbReference type="GO" id="GO:0016020">
    <property type="term" value="C:membrane"/>
    <property type="evidence" value="ECO:0007669"/>
    <property type="project" value="UniProtKB-SubCell"/>
</dbReference>
<feature type="transmembrane region" description="Helical" evidence="15">
    <location>
        <begin position="598"/>
        <end position="617"/>
    </location>
</feature>
<dbReference type="CDD" id="cd19990">
    <property type="entry name" value="PBP1_GABAb_receptor_plant"/>
    <property type="match status" value="1"/>
</dbReference>
<dbReference type="InterPro" id="IPR044440">
    <property type="entry name" value="GABAb_receptor_plant_PBP1"/>
</dbReference>
<evidence type="ECO:0000256" key="13">
    <source>
        <dbReference type="PIRNR" id="PIRNR037090"/>
    </source>
</evidence>
<dbReference type="InterPro" id="IPR001320">
    <property type="entry name" value="Iontro_rcpt_C"/>
</dbReference>
<dbReference type="SUPFAM" id="SSF53850">
    <property type="entry name" value="Periplasmic binding protein-like II"/>
    <property type="match status" value="1"/>
</dbReference>
<dbReference type="InterPro" id="IPR017103">
    <property type="entry name" value="Iontropic_Glu_rcpt_pln"/>
</dbReference>
<dbReference type="PIRSF" id="PIRSF037090">
    <property type="entry name" value="Iontro_Glu-like_rcpt_pln"/>
    <property type="match status" value="1"/>
</dbReference>
<keyword evidence="8 13" id="KW-0472">Membrane</keyword>
<dbReference type="InterPro" id="IPR001828">
    <property type="entry name" value="ANF_lig-bd_rcpt"/>
</dbReference>
<feature type="domain" description="Ionotropic glutamate receptor C-terminal" evidence="17">
    <location>
        <begin position="477"/>
        <end position="816"/>
    </location>
</feature>
<evidence type="ECO:0000256" key="3">
    <source>
        <dbReference type="ARBA" id="ARBA00022448"/>
    </source>
</evidence>
<reference evidence="18" key="1">
    <citation type="submission" date="2018-02" db="EMBL/GenBank/DDBJ databases">
        <authorList>
            <person name="Cohen D.B."/>
            <person name="Kent A.D."/>
        </authorList>
    </citation>
    <scope>NUCLEOTIDE SEQUENCE</scope>
</reference>
<evidence type="ECO:0000256" key="14">
    <source>
        <dbReference type="PIRSR" id="PIRSR037090-50"/>
    </source>
</evidence>
<evidence type="ECO:0000256" key="10">
    <source>
        <dbReference type="ARBA" id="ARBA00023180"/>
    </source>
</evidence>
<evidence type="ECO:0000256" key="7">
    <source>
        <dbReference type="ARBA" id="ARBA00023065"/>
    </source>
</evidence>
<evidence type="ECO:0000256" key="2">
    <source>
        <dbReference type="ARBA" id="ARBA00008685"/>
    </source>
</evidence>
<evidence type="ECO:0000313" key="18">
    <source>
        <dbReference type="EMBL" id="SPD10107.1"/>
    </source>
</evidence>
<keyword evidence="9 13" id="KW-0675">Receptor</keyword>
<feature type="transmembrane region" description="Helical" evidence="15">
    <location>
        <begin position="836"/>
        <end position="856"/>
    </location>
</feature>
<sequence length="940" mass="105575">MNAFPPLLSFMAILLFLAIKASTKGRAEITEGSNGKRVIGAIIDSSSRIGKEQKVALEMAVEDFYEVNNQSLLLQIEDSHGEPIRAAPAKENQAGEVKACVVTMRAVRCKPFDALSGLQPGPGVTRPIDFVKSHQVQVILGPQTWEEALLVANIGNKNHIPILSFADATPNWAIEQWPFLVQATPNQHLQMNAVAAIVQSWEWHQVTVIYEDTDSSTNGVMPHLTDALTEAGVKIIHHLSLAPLTSTSSLSEQLERLQREQCRVFVVHLSFSSAISLFEKVKKMKMMENSYVWITTNPMTSLVHSINASSFSSMQGIIGVKSYFPENEPRFKDFYLKFCKRFGLKHPEEKNHEPGIFAVQAYDAIWTVCLAMIERNELGQELLQTILLSDFQGLSGRIHFGHDQKLAPGQVFQIINMMGKSYRELGFWSSKLGFSETITNNSTYKSSMEHLGQVIWPGGPMYNPRGWTTSNTANPLRIGVPTRSLFESYVNVVYHDLLGNNISFGGFAIDLFEATVKQLPFYLPYDFFPFDGTYDALVEQVYLKKFDAVVGDVAIVANRYKHAEFTHPYTESGLVMIVPVQSKTCNKASLFLKPFTKAMWVLIGAINVYNGFVVWLIERHHWPMLKGSALNQMLTLLCLSFTTLFSLKGEKLHSSLSRMAMLAWLFVALVIMQTYTANLTSILTVQQLEPTVDDIETLQNSNAIVGYSSASFVGKYLVEVLRFNPKNIKTYTSPDEYARDLENREIEAVFLEVPVAKLFLARYCKGFTIAGPVYKVGGFGFAFQKGSPLLPSIIEALLKVLESGKLRELENNMIASQECREVESDDEIPSLSPNSFLVLFILTGSTSTIVLVIYIFHLDNSMHEHRTIWRLMLAVIRHWSHGKKWCLGAYYERLMLWTPKFPWQTPQNDPPNAFFSTVVTVGVDEWKDPSEEALAGGRGM</sequence>
<dbReference type="InterPro" id="IPR028082">
    <property type="entry name" value="Peripla_BP_I"/>
</dbReference>
<organism evidence="18">
    <name type="scientific">Fagus sylvatica</name>
    <name type="common">Beechnut</name>
    <dbReference type="NCBI Taxonomy" id="28930"/>
    <lineage>
        <taxon>Eukaryota</taxon>
        <taxon>Viridiplantae</taxon>
        <taxon>Streptophyta</taxon>
        <taxon>Embryophyta</taxon>
        <taxon>Tracheophyta</taxon>
        <taxon>Spermatophyta</taxon>
        <taxon>Magnoliopsida</taxon>
        <taxon>eudicotyledons</taxon>
        <taxon>Gunneridae</taxon>
        <taxon>Pentapetalae</taxon>
        <taxon>rosids</taxon>
        <taxon>fabids</taxon>
        <taxon>Fagales</taxon>
        <taxon>Fagaceae</taxon>
        <taxon>Fagus</taxon>
    </lineage>
</organism>
<keyword evidence="7 13" id="KW-0406">Ion transport</keyword>
<comment type="similarity">
    <text evidence="2 13">Belongs to the glutamate-gated ion channel (TC 1.A.10.1) family.</text>
</comment>
<comment type="function">
    <text evidence="13">Glutamate-gated receptor that probably acts as non-selective cation channel.</text>
</comment>
<evidence type="ECO:0000256" key="6">
    <source>
        <dbReference type="ARBA" id="ARBA00022989"/>
    </source>
</evidence>
<evidence type="ECO:0000256" key="16">
    <source>
        <dbReference type="SAM" id="SignalP"/>
    </source>
</evidence>
<feature type="signal peptide" evidence="16">
    <location>
        <begin position="1"/>
        <end position="23"/>
    </location>
</feature>
<comment type="subcellular location">
    <subcellularLocation>
        <location evidence="1">Membrane</location>
        <topology evidence="1">Multi-pass membrane protein</topology>
    </subcellularLocation>
</comment>
<evidence type="ECO:0000259" key="17">
    <source>
        <dbReference type="SMART" id="SM00079"/>
    </source>
</evidence>
<evidence type="ECO:0000256" key="9">
    <source>
        <dbReference type="ARBA" id="ARBA00023170"/>
    </source>
</evidence>
<keyword evidence="5 16" id="KW-0732">Signal</keyword>
<feature type="chain" id="PRO_5014990190" description="Glutamate receptor" evidence="16">
    <location>
        <begin position="24"/>
        <end position="940"/>
    </location>
</feature>
<gene>
    <name evidence="18" type="ORF">FSB_LOCUS37989</name>
</gene>
<evidence type="ECO:0000256" key="11">
    <source>
        <dbReference type="ARBA" id="ARBA00023286"/>
    </source>
</evidence>
<keyword evidence="12 13" id="KW-0407">Ion channel</keyword>
<dbReference type="InterPro" id="IPR015683">
    <property type="entry name" value="Ionotropic_Glu_rcpt"/>
</dbReference>
<evidence type="ECO:0000256" key="1">
    <source>
        <dbReference type="ARBA" id="ARBA00004141"/>
    </source>
</evidence>
<dbReference type="SUPFAM" id="SSF53822">
    <property type="entry name" value="Periplasmic binding protein-like I"/>
    <property type="match status" value="1"/>
</dbReference>
<keyword evidence="4 15" id="KW-0812">Transmembrane</keyword>
<dbReference type="PANTHER" id="PTHR18966">
    <property type="entry name" value="IONOTROPIC GLUTAMATE RECEPTOR"/>
    <property type="match status" value="1"/>
</dbReference>
<keyword evidence="11 13" id="KW-1071">Ligand-gated ion channel</keyword>
<dbReference type="FunFam" id="3.40.190.10:FF:000054">
    <property type="entry name" value="Glutamate receptor"/>
    <property type="match status" value="1"/>
</dbReference>
<evidence type="ECO:0000256" key="12">
    <source>
        <dbReference type="ARBA" id="ARBA00023303"/>
    </source>
</evidence>
<evidence type="ECO:0000256" key="15">
    <source>
        <dbReference type="SAM" id="Phobius"/>
    </source>
</evidence>
<evidence type="ECO:0000256" key="8">
    <source>
        <dbReference type="ARBA" id="ARBA00023136"/>
    </source>
</evidence>
<feature type="disulfide bond" evidence="14">
    <location>
        <begin position="764"/>
        <end position="819"/>
    </location>
</feature>
<dbReference type="FunFam" id="1.10.287.70:FF:000172">
    <property type="entry name" value="Glutamate receptor"/>
    <property type="match status" value="1"/>
</dbReference>
<dbReference type="CDD" id="cd13686">
    <property type="entry name" value="GluR_Plant"/>
    <property type="match status" value="1"/>
</dbReference>
<keyword evidence="3 13" id="KW-0813">Transport</keyword>
<name>A0A2N9H6N5_FAGSY</name>
<keyword evidence="10" id="KW-0325">Glycoprotein</keyword>
<keyword evidence="6 15" id="KW-1133">Transmembrane helix</keyword>
<evidence type="ECO:0000256" key="5">
    <source>
        <dbReference type="ARBA" id="ARBA00022729"/>
    </source>
</evidence>
<dbReference type="AlphaFoldDB" id="A0A2N9H6N5"/>
<proteinExistence type="inferred from homology"/>
<accession>A0A2N9H6N5</accession>
<evidence type="ECO:0000256" key="4">
    <source>
        <dbReference type="ARBA" id="ARBA00022692"/>
    </source>
</evidence>
<dbReference type="SMART" id="SM00079">
    <property type="entry name" value="PBPe"/>
    <property type="match status" value="1"/>
</dbReference>
<keyword evidence="14" id="KW-1015">Disulfide bond</keyword>
<dbReference type="Gene3D" id="3.40.50.2300">
    <property type="match status" value="2"/>
</dbReference>
<feature type="transmembrane region" description="Helical" evidence="15">
    <location>
        <begin position="629"/>
        <end position="647"/>
    </location>
</feature>
<dbReference type="EMBL" id="OIVN01003290">
    <property type="protein sequence ID" value="SPD10107.1"/>
    <property type="molecule type" value="Genomic_DNA"/>
</dbReference>
<dbReference type="Pfam" id="PF01094">
    <property type="entry name" value="ANF_receptor"/>
    <property type="match status" value="1"/>
</dbReference>
<protein>
    <recommendedName>
        <fullName evidence="13">Glutamate receptor</fullName>
    </recommendedName>
</protein>
<dbReference type="FunFam" id="3.40.50.2300:FF:000188">
    <property type="entry name" value="Glutamate receptor"/>
    <property type="match status" value="1"/>
</dbReference>
<dbReference type="GO" id="GO:0015276">
    <property type="term" value="F:ligand-gated monoatomic ion channel activity"/>
    <property type="evidence" value="ECO:0007669"/>
    <property type="project" value="InterPro"/>
</dbReference>
<dbReference type="Pfam" id="PF00060">
    <property type="entry name" value="Lig_chan"/>
    <property type="match status" value="1"/>
</dbReference>